<protein>
    <submittedName>
        <fullName evidence="1">Uncharacterized protein</fullName>
    </submittedName>
</protein>
<dbReference type="KEGG" id="sty:HCM2.0030c"/>
<evidence type="ECO:0000313" key="1">
    <source>
        <dbReference type="EMBL" id="CAD09897.1"/>
    </source>
</evidence>
<geneLocation type="plasmid" evidence="1 2">
    <name>pHCM2</name>
</geneLocation>
<reference evidence="1 2" key="1">
    <citation type="journal article" date="2001" name="Nature">
        <title>Complete genome sequence of a multiple drug resistant Salmonella enterica serovar Typhi CT18.</title>
        <authorList>
            <person name="Parkhill J."/>
            <person name="Dougan G."/>
            <person name="James K.D."/>
            <person name="Thomson N.R."/>
            <person name="Pickard D."/>
            <person name="Wain J."/>
            <person name="Churcher C."/>
            <person name="Mungall K.L."/>
            <person name="Bentley S.D."/>
            <person name="Holden M.T.G."/>
            <person name="Sebaihia M."/>
            <person name="Baker S."/>
            <person name="Basham D."/>
            <person name="Brooks K."/>
            <person name="Chillingworth T."/>
            <person name="Connerton P."/>
            <person name="Cronin A."/>
            <person name="Davis P."/>
            <person name="Davies R.M."/>
            <person name="Dowd L."/>
            <person name="White N."/>
            <person name="Farrar J."/>
            <person name="Feltwell T."/>
            <person name="Hamlin N."/>
            <person name="Haque A."/>
            <person name="Hien T.T."/>
            <person name="Holroyd S."/>
            <person name="Jagels K."/>
            <person name="Krogh A."/>
            <person name="Larsen T.S."/>
            <person name="Leather S."/>
            <person name="Moule S."/>
            <person name="O'Gaora P."/>
            <person name="Parry C."/>
            <person name="Quail M."/>
            <person name="Rutherford K."/>
            <person name="Simmonds M."/>
            <person name="Skelton J."/>
            <person name="Stevens K."/>
            <person name="Whitehead S."/>
            <person name="Barrell B.G."/>
        </authorList>
    </citation>
    <scope>NUCLEOTIDE SEQUENCE [LARGE SCALE GENOMIC DNA]</scope>
    <source>
        <strain evidence="1 2">CT18</strain>
    </source>
</reference>
<dbReference type="Proteomes" id="UP000000541">
    <property type="component" value="Plasmid pHCM2"/>
</dbReference>
<sequence length="96" mass="11505">MIIINFFVRSGAISVSPTCVYGLCYHMQILNKLLEMLQSEFSYNEREVQWGSEYYAKKKEPPNGSSFWFFYDAIVKKPHIALRERIRQYKFILQLR</sequence>
<dbReference type="AlphaFoldDB" id="Q935D2"/>
<keyword evidence="1" id="KW-0614">Plasmid</keyword>
<dbReference type="EMBL" id="AL513384">
    <property type="protein sequence ID" value="CAD09897.1"/>
    <property type="molecule type" value="Genomic_DNA"/>
</dbReference>
<name>Q935D2_SALTI</name>
<proteinExistence type="predicted"/>
<dbReference type="HOGENOM" id="CLU_2358079_0_0_6"/>
<accession>Q935D2</accession>
<organism evidence="1 2">
    <name type="scientific">Salmonella typhi</name>
    <dbReference type="NCBI Taxonomy" id="90370"/>
    <lineage>
        <taxon>Bacteria</taxon>
        <taxon>Pseudomonadati</taxon>
        <taxon>Pseudomonadota</taxon>
        <taxon>Gammaproteobacteria</taxon>
        <taxon>Enterobacterales</taxon>
        <taxon>Enterobacteriaceae</taxon>
        <taxon>Salmonella</taxon>
    </lineage>
</organism>
<evidence type="ECO:0000313" key="2">
    <source>
        <dbReference type="Proteomes" id="UP000000541"/>
    </source>
</evidence>
<gene>
    <name evidence="1" type="ordered locus">HCM2.0030c</name>
</gene>